<dbReference type="InterPro" id="IPR003856">
    <property type="entry name" value="LPS_length_determ_N"/>
</dbReference>
<keyword evidence="4 7" id="KW-1133">Transmembrane helix</keyword>
<evidence type="ECO:0000256" key="3">
    <source>
        <dbReference type="ARBA" id="ARBA00022692"/>
    </source>
</evidence>
<dbReference type="Pfam" id="PF13807">
    <property type="entry name" value="GNVR"/>
    <property type="match status" value="1"/>
</dbReference>
<dbReference type="PANTHER" id="PTHR32309">
    <property type="entry name" value="TYROSINE-PROTEIN KINASE"/>
    <property type="match status" value="1"/>
</dbReference>
<protein>
    <submittedName>
        <fullName evidence="10">GumC family protein</fullName>
    </submittedName>
</protein>
<feature type="domain" description="Tyrosine-protein kinase G-rich" evidence="9">
    <location>
        <begin position="286"/>
        <end position="365"/>
    </location>
</feature>
<accession>A0ABW7G4P4</accession>
<evidence type="ECO:0000259" key="9">
    <source>
        <dbReference type="Pfam" id="PF13807"/>
    </source>
</evidence>
<reference evidence="10 11" key="1">
    <citation type="submission" date="2024-09" db="EMBL/GenBank/DDBJ databases">
        <title>Novel species of the genus Pelomonas and Roseateles isolated from streams.</title>
        <authorList>
            <person name="Lu H."/>
        </authorList>
    </citation>
    <scope>NUCLEOTIDE SEQUENCE [LARGE SCALE GENOMIC DNA]</scope>
    <source>
        <strain evidence="10 11">BYS96W</strain>
    </source>
</reference>
<feature type="transmembrane region" description="Helical" evidence="7">
    <location>
        <begin position="344"/>
        <end position="363"/>
    </location>
</feature>
<dbReference type="Proteomes" id="UP001606305">
    <property type="component" value="Unassembled WGS sequence"/>
</dbReference>
<feature type="coiled-coil region" evidence="6">
    <location>
        <begin position="184"/>
        <end position="253"/>
    </location>
</feature>
<comment type="subcellular location">
    <subcellularLocation>
        <location evidence="1">Cell membrane</location>
        <topology evidence="1">Multi-pass membrane protein</topology>
    </subcellularLocation>
</comment>
<feature type="transmembrane region" description="Helical" evidence="7">
    <location>
        <begin position="36"/>
        <end position="57"/>
    </location>
</feature>
<dbReference type="RefSeq" id="WP_394487712.1">
    <property type="nucleotide sequence ID" value="NZ_JBIGIA010000005.1"/>
</dbReference>
<evidence type="ECO:0000256" key="7">
    <source>
        <dbReference type="SAM" id="Phobius"/>
    </source>
</evidence>
<dbReference type="InterPro" id="IPR032807">
    <property type="entry name" value="GNVR"/>
</dbReference>
<organism evidence="10 11">
    <name type="scientific">Pelomonas nitida</name>
    <dbReference type="NCBI Taxonomy" id="3299027"/>
    <lineage>
        <taxon>Bacteria</taxon>
        <taxon>Pseudomonadati</taxon>
        <taxon>Pseudomonadota</taxon>
        <taxon>Betaproteobacteria</taxon>
        <taxon>Burkholderiales</taxon>
        <taxon>Sphaerotilaceae</taxon>
        <taxon>Roseateles</taxon>
    </lineage>
</organism>
<proteinExistence type="predicted"/>
<dbReference type="Pfam" id="PF02706">
    <property type="entry name" value="Wzz"/>
    <property type="match status" value="1"/>
</dbReference>
<evidence type="ECO:0000313" key="11">
    <source>
        <dbReference type="Proteomes" id="UP001606305"/>
    </source>
</evidence>
<evidence type="ECO:0000256" key="4">
    <source>
        <dbReference type="ARBA" id="ARBA00022989"/>
    </source>
</evidence>
<gene>
    <name evidence="10" type="ORF">ACG00X_08690</name>
</gene>
<evidence type="ECO:0000256" key="1">
    <source>
        <dbReference type="ARBA" id="ARBA00004651"/>
    </source>
</evidence>
<dbReference type="EMBL" id="JBIGIA010000005">
    <property type="protein sequence ID" value="MFG6456910.1"/>
    <property type="molecule type" value="Genomic_DNA"/>
</dbReference>
<name>A0ABW7G4P4_9BURK</name>
<feature type="domain" description="Polysaccharide chain length determinant N-terminal" evidence="8">
    <location>
        <begin position="22"/>
        <end position="117"/>
    </location>
</feature>
<evidence type="ECO:0000256" key="2">
    <source>
        <dbReference type="ARBA" id="ARBA00022475"/>
    </source>
</evidence>
<keyword evidence="11" id="KW-1185">Reference proteome</keyword>
<comment type="caution">
    <text evidence="10">The sequence shown here is derived from an EMBL/GenBank/DDBJ whole genome shotgun (WGS) entry which is preliminary data.</text>
</comment>
<keyword evidence="2" id="KW-1003">Cell membrane</keyword>
<evidence type="ECO:0000259" key="8">
    <source>
        <dbReference type="Pfam" id="PF02706"/>
    </source>
</evidence>
<evidence type="ECO:0000256" key="5">
    <source>
        <dbReference type="ARBA" id="ARBA00023136"/>
    </source>
</evidence>
<evidence type="ECO:0000256" key="6">
    <source>
        <dbReference type="SAM" id="Coils"/>
    </source>
</evidence>
<sequence length="379" mass="41285">MQPEIQPTEMGMQTYAEVDQDGISLSEIYEATRPHLLKAAILSISAGVLAYGVALLLPPTFTARTSIISPQQQQNSAAAALASLGALAGFGGGAVKSPADQYVAIMQSETVSNRLIDRFKLMDVYEAKYRVDALKALGSNVRISAGKKDGLITVEVDDKTAERAAQIANAYAEELRWVSNNMALTEAQQRRSFFEQQLKQTKQDLLNAQLRVQKTGFTSGALKSEPRAAAESYARTKAEISAAEIRMAMLRKTLTENAPEVQQQASVLGSLRTQLAQLEQPTNSPTSQDYVSAFREFKYQEALFDIFAKQFEVAKLDEARDGTLVQVLDPAVPPERKSKPKRSMIAASSALLAGLLSVVIFACRDLRRRRVPAANGIAA</sequence>
<dbReference type="PANTHER" id="PTHR32309:SF13">
    <property type="entry name" value="FERRIC ENTEROBACTIN TRANSPORT PROTEIN FEPE"/>
    <property type="match status" value="1"/>
</dbReference>
<evidence type="ECO:0000313" key="10">
    <source>
        <dbReference type="EMBL" id="MFG6456910.1"/>
    </source>
</evidence>
<keyword evidence="6" id="KW-0175">Coiled coil</keyword>
<keyword evidence="5 7" id="KW-0472">Membrane</keyword>
<dbReference type="InterPro" id="IPR050445">
    <property type="entry name" value="Bact_polysacc_biosynth/exp"/>
</dbReference>
<keyword evidence="3 7" id="KW-0812">Transmembrane</keyword>